<dbReference type="RefSeq" id="WP_096407250.1">
    <property type="nucleotide sequence ID" value="NZ_AP017372.2"/>
</dbReference>
<accession>A0A0X8XBI2</accession>
<sequence length="107" mass="11678">MALRAPIAGLLTIACGLLAGTGCGGAVWIDEEVPERFDERFDNVDDKLAALGEIETLQLEKYGKGVTNLPYLFSRYMLAVTGFPSTRRLAIKVSRSRCCFGTVAAYR</sequence>
<reference evidence="2" key="1">
    <citation type="submission" date="2016-02" db="EMBL/GenBank/DDBJ databases">
        <title>Halorhodospira halochloris DSM-1059 complete genome, version 2.</title>
        <authorList>
            <person name="Tsukatani Y."/>
        </authorList>
    </citation>
    <scope>NUCLEOTIDE SEQUENCE</scope>
    <source>
        <strain evidence="2">DSM 1059</strain>
    </source>
</reference>
<dbReference type="Proteomes" id="UP000218890">
    <property type="component" value="Chromosome"/>
</dbReference>
<keyword evidence="3" id="KW-1185">Reference proteome</keyword>
<feature type="signal peptide" evidence="1">
    <location>
        <begin position="1"/>
        <end position="19"/>
    </location>
</feature>
<dbReference type="KEGG" id="hhk:HH1059_01840"/>
<name>A0A0X8XBI2_HALHR</name>
<dbReference type="EMBL" id="AP017372">
    <property type="protein sequence ID" value="BAU56859.1"/>
    <property type="molecule type" value="Genomic_DNA"/>
</dbReference>
<evidence type="ECO:0000313" key="2">
    <source>
        <dbReference type="EMBL" id="BAU56859.1"/>
    </source>
</evidence>
<evidence type="ECO:0000256" key="1">
    <source>
        <dbReference type="SAM" id="SignalP"/>
    </source>
</evidence>
<evidence type="ECO:0008006" key="4">
    <source>
        <dbReference type="Google" id="ProtNLM"/>
    </source>
</evidence>
<organism evidence="2 3">
    <name type="scientific">Halorhodospira halochloris</name>
    <name type="common">Ectothiorhodospira halochloris</name>
    <dbReference type="NCBI Taxonomy" id="1052"/>
    <lineage>
        <taxon>Bacteria</taxon>
        <taxon>Pseudomonadati</taxon>
        <taxon>Pseudomonadota</taxon>
        <taxon>Gammaproteobacteria</taxon>
        <taxon>Chromatiales</taxon>
        <taxon>Ectothiorhodospiraceae</taxon>
        <taxon>Halorhodospira</taxon>
    </lineage>
</organism>
<gene>
    <name evidence="2" type="ORF">HH1059_01840</name>
</gene>
<dbReference type="AlphaFoldDB" id="A0A0X8XBI2"/>
<feature type="chain" id="PRO_5007071634" description="Lipoprotein" evidence="1">
    <location>
        <begin position="20"/>
        <end position="107"/>
    </location>
</feature>
<dbReference type="PROSITE" id="PS51257">
    <property type="entry name" value="PROKAR_LIPOPROTEIN"/>
    <property type="match status" value="1"/>
</dbReference>
<proteinExistence type="predicted"/>
<keyword evidence="1" id="KW-0732">Signal</keyword>
<evidence type="ECO:0000313" key="3">
    <source>
        <dbReference type="Proteomes" id="UP000218890"/>
    </source>
</evidence>
<protein>
    <recommendedName>
        <fullName evidence="4">Lipoprotein</fullName>
    </recommendedName>
</protein>